<reference evidence="2 3" key="1">
    <citation type="journal article" date="2014" name="Agronomy (Basel)">
        <title>A Draft Genome Sequence for Ensete ventricosum, the Drought-Tolerant Tree Against Hunger.</title>
        <authorList>
            <person name="Harrison J."/>
            <person name="Moore K.A."/>
            <person name="Paszkiewicz K."/>
            <person name="Jones T."/>
            <person name="Grant M."/>
            <person name="Ambacheew D."/>
            <person name="Muzemil S."/>
            <person name="Studholme D.J."/>
        </authorList>
    </citation>
    <scope>NUCLEOTIDE SEQUENCE [LARGE SCALE GENOMIC DNA]</scope>
</reference>
<feature type="region of interest" description="Disordered" evidence="1">
    <location>
        <begin position="37"/>
        <end position="56"/>
    </location>
</feature>
<organism evidence="2 3">
    <name type="scientific">Ensete ventricosum</name>
    <name type="common">Abyssinian banana</name>
    <name type="synonym">Musa ensete</name>
    <dbReference type="NCBI Taxonomy" id="4639"/>
    <lineage>
        <taxon>Eukaryota</taxon>
        <taxon>Viridiplantae</taxon>
        <taxon>Streptophyta</taxon>
        <taxon>Embryophyta</taxon>
        <taxon>Tracheophyta</taxon>
        <taxon>Spermatophyta</taxon>
        <taxon>Magnoliopsida</taxon>
        <taxon>Liliopsida</taxon>
        <taxon>Zingiberales</taxon>
        <taxon>Musaceae</taxon>
        <taxon>Ensete</taxon>
    </lineage>
</organism>
<protein>
    <submittedName>
        <fullName evidence="2">Uncharacterized protein</fullName>
    </submittedName>
</protein>
<dbReference type="EMBL" id="AMZH03024780">
    <property type="protein sequence ID" value="RRT35609.1"/>
    <property type="molecule type" value="Genomic_DNA"/>
</dbReference>
<evidence type="ECO:0000313" key="3">
    <source>
        <dbReference type="Proteomes" id="UP000287651"/>
    </source>
</evidence>
<dbReference type="AlphaFoldDB" id="A0A426X814"/>
<evidence type="ECO:0000256" key="1">
    <source>
        <dbReference type="SAM" id="MobiDB-lite"/>
    </source>
</evidence>
<evidence type="ECO:0000313" key="2">
    <source>
        <dbReference type="EMBL" id="RRT35609.1"/>
    </source>
</evidence>
<sequence>MRLLLGPRRSLVRSYRSRSGDMKLSLEDKTDLKRVAVGGGGTYKHNPRSPTGQWPHEVGSRVKAVAACDMGGHSREAAIARGQRPRPPARATARGP</sequence>
<proteinExistence type="predicted"/>
<comment type="caution">
    <text evidence="2">The sequence shown here is derived from an EMBL/GenBank/DDBJ whole genome shotgun (WGS) entry which is preliminary data.</text>
</comment>
<feature type="region of interest" description="Disordered" evidence="1">
    <location>
        <begin position="75"/>
        <end position="96"/>
    </location>
</feature>
<name>A0A426X814_ENSVE</name>
<accession>A0A426X814</accession>
<dbReference type="Proteomes" id="UP000287651">
    <property type="component" value="Unassembled WGS sequence"/>
</dbReference>
<gene>
    <name evidence="2" type="ORF">B296_00042541</name>
</gene>